<evidence type="ECO:0000313" key="1">
    <source>
        <dbReference type="EMBL" id="MDM8271184.1"/>
    </source>
</evidence>
<keyword evidence="2" id="KW-1185">Reference proteome</keyword>
<accession>A0ABT7V3K9</accession>
<sequence length="127" mass="14194">MAATMTVQVNARIDAELKREGDAALAAAGLTPTQAVRALWELATHLKESPGQLRAALLPDERQREQAARDKEIQRKLKLVKEGASLMERSYCSNGLPWPPPTSELSYDELKELAYRERSGEEMGWTE</sequence>
<evidence type="ECO:0000313" key="2">
    <source>
        <dbReference type="Proteomes" id="UP001529256"/>
    </source>
</evidence>
<dbReference type="EMBL" id="JAUDEA010000007">
    <property type="protein sequence ID" value="MDM8271184.1"/>
    <property type="molecule type" value="Genomic_DNA"/>
</dbReference>
<proteinExistence type="predicted"/>
<protein>
    <submittedName>
        <fullName evidence="1">Type II toxin-antitoxin system RelB/DinJ family antitoxin</fullName>
    </submittedName>
</protein>
<dbReference type="Gene3D" id="1.10.1220.10">
    <property type="entry name" value="Met repressor-like"/>
    <property type="match status" value="1"/>
</dbReference>
<organism evidence="1 2">
    <name type="scientific">Thermophilibacter provencensis</name>
    <dbReference type="NCBI Taxonomy" id="1852386"/>
    <lineage>
        <taxon>Bacteria</taxon>
        <taxon>Bacillati</taxon>
        <taxon>Actinomycetota</taxon>
        <taxon>Coriobacteriia</taxon>
        <taxon>Coriobacteriales</taxon>
        <taxon>Atopobiaceae</taxon>
        <taxon>Thermophilibacter</taxon>
    </lineage>
</organism>
<dbReference type="InterPro" id="IPR013321">
    <property type="entry name" value="Arc_rbn_hlx_hlx"/>
</dbReference>
<dbReference type="InterPro" id="IPR007337">
    <property type="entry name" value="RelB/DinJ"/>
</dbReference>
<comment type="caution">
    <text evidence="1">The sequence shown here is derived from an EMBL/GenBank/DDBJ whole genome shotgun (WGS) entry which is preliminary data.</text>
</comment>
<gene>
    <name evidence="1" type="ORF">QUW25_05785</name>
</gene>
<reference evidence="1 2" key="1">
    <citation type="submission" date="2023-06" db="EMBL/GenBank/DDBJ databases">
        <title>Identification and characterization of horizontal gene transfer across gut microbiota members of farm animals based on homology search.</title>
        <authorList>
            <person name="Schwarzerova J."/>
            <person name="Nykrynova M."/>
            <person name="Jureckova K."/>
            <person name="Cejkova D."/>
            <person name="Rychlik I."/>
        </authorList>
    </citation>
    <scope>NUCLEOTIDE SEQUENCE [LARGE SCALE GENOMIC DNA]</scope>
    <source>
        <strain evidence="1 2">153_Feed</strain>
    </source>
</reference>
<dbReference type="RefSeq" id="WP_289511271.1">
    <property type="nucleotide sequence ID" value="NZ_JAUDEA010000007.1"/>
</dbReference>
<dbReference type="Pfam" id="PF04221">
    <property type="entry name" value="RelB"/>
    <property type="match status" value="1"/>
</dbReference>
<reference evidence="2" key="2">
    <citation type="submission" date="2023-06" db="EMBL/GenBank/DDBJ databases">
        <title>Identification and characterization of horizontal gene transfer across gut microbiota members of farm animals based on homology search.</title>
        <authorList>
            <person name="Zeman M."/>
            <person name="Kubasova T."/>
            <person name="Jahodarova E."/>
            <person name="Nykrynova M."/>
            <person name="Rychlik I."/>
        </authorList>
    </citation>
    <scope>NUCLEOTIDE SEQUENCE [LARGE SCALE GENOMIC DNA]</scope>
    <source>
        <strain evidence="2">153_Feed</strain>
    </source>
</reference>
<dbReference type="Proteomes" id="UP001529256">
    <property type="component" value="Unassembled WGS sequence"/>
</dbReference>
<reference evidence="1 2" key="3">
    <citation type="submission" date="2023-06" db="EMBL/GenBank/DDBJ databases">
        <authorList>
            <person name="Zeman M."/>
            <person name="Kubasova T."/>
            <person name="Jahodarova E."/>
            <person name="Nykrynova M."/>
            <person name="Rychlik I."/>
        </authorList>
    </citation>
    <scope>NUCLEOTIDE SEQUENCE [LARGE SCALE GENOMIC DNA]</scope>
    <source>
        <strain evidence="1 2">153_Feed</strain>
    </source>
</reference>
<name>A0ABT7V3K9_9ACTN</name>